<sequence length="131" mass="14452">MSKEPQGSLREVKIDVVKTRRHTHGPLELAVDKRNLAKVSTRSNDYVYVNAAYVGSTNSVNQARYVAAEPPTSVIREQYWACSKWPSAQRILAIAVGVLMGAVIGLVVVVVARGRDDFNLDNLFRTEPAPD</sequence>
<protein>
    <submittedName>
        <fullName evidence="2">Uncharacterized protein</fullName>
    </submittedName>
</protein>
<keyword evidence="1" id="KW-0812">Transmembrane</keyword>
<feature type="transmembrane region" description="Helical" evidence="1">
    <location>
        <begin position="91"/>
        <end position="112"/>
    </location>
</feature>
<reference evidence="2" key="1">
    <citation type="submission" date="2015-09" db="EMBL/GenBank/DDBJ databases">
        <title>De novo assembly of Pectinophora gossypiella (Pink Bollworm) gut transcriptome.</title>
        <authorList>
            <person name="Tassone E.E."/>
        </authorList>
    </citation>
    <scope>NUCLEOTIDE SEQUENCE</scope>
</reference>
<organism evidence="2">
    <name type="scientific">Pectinophora gossypiella</name>
    <name type="common">Cotton pink bollworm</name>
    <name type="synonym">Depressaria gossypiella</name>
    <dbReference type="NCBI Taxonomy" id="13191"/>
    <lineage>
        <taxon>Eukaryota</taxon>
        <taxon>Metazoa</taxon>
        <taxon>Ecdysozoa</taxon>
        <taxon>Arthropoda</taxon>
        <taxon>Hexapoda</taxon>
        <taxon>Insecta</taxon>
        <taxon>Pterygota</taxon>
        <taxon>Neoptera</taxon>
        <taxon>Endopterygota</taxon>
        <taxon>Lepidoptera</taxon>
        <taxon>Glossata</taxon>
        <taxon>Ditrysia</taxon>
        <taxon>Gelechioidea</taxon>
        <taxon>Gelechiidae</taxon>
        <taxon>Apatetrinae</taxon>
        <taxon>Pectinophora</taxon>
    </lineage>
</organism>
<evidence type="ECO:0000256" key="1">
    <source>
        <dbReference type="SAM" id="Phobius"/>
    </source>
</evidence>
<evidence type="ECO:0000313" key="2">
    <source>
        <dbReference type="EMBL" id="JAT81401.1"/>
    </source>
</evidence>
<dbReference type="AlphaFoldDB" id="A0A1E1W3D8"/>
<accession>A0A1E1W3D8</accession>
<keyword evidence="1" id="KW-1133">Transmembrane helix</keyword>
<proteinExistence type="predicted"/>
<gene>
    <name evidence="2" type="ORF">g.9858</name>
</gene>
<dbReference type="OrthoDB" id="7298600at2759"/>
<dbReference type="EMBL" id="GDQN01009653">
    <property type="protein sequence ID" value="JAT81401.1"/>
    <property type="molecule type" value="Transcribed_RNA"/>
</dbReference>
<keyword evidence="1" id="KW-0472">Membrane</keyword>
<name>A0A1E1W3D8_PECGO</name>